<dbReference type="RefSeq" id="WP_009680785.1">
    <property type="nucleotide sequence ID" value="NZ_AEUD01000020.1"/>
</dbReference>
<dbReference type="AlphaFoldDB" id="F1YNU3"/>
<proteinExistence type="inferred from homology"/>
<dbReference type="GO" id="GO:0009231">
    <property type="term" value="P:riboflavin biosynthetic process"/>
    <property type="evidence" value="ECO:0007669"/>
    <property type="project" value="TreeGrafter"/>
</dbReference>
<evidence type="ECO:0000313" key="7">
    <source>
        <dbReference type="Proteomes" id="UP000035065"/>
    </source>
</evidence>
<keyword evidence="3" id="KW-0378">Hydrolase</keyword>
<dbReference type="InterPro" id="IPR023871">
    <property type="entry name" value="MftE"/>
</dbReference>
<reference evidence="6 7" key="1">
    <citation type="journal article" date="2011" name="J. Bacteriol.">
        <title>Draft Genome Sequence of Gordonia neofelifaecis NRRL B-59395, a Cholesterol-Degrading Actinomycete.</title>
        <authorList>
            <person name="Ge F."/>
            <person name="Li W."/>
            <person name="Chen G."/>
            <person name="Liu Y."/>
            <person name="Zhang G."/>
            <person name="Yong B."/>
            <person name="Wang Q."/>
            <person name="Wang N."/>
            <person name="Huang Z."/>
            <person name="Li W."/>
            <person name="Wang J."/>
            <person name="Wu C."/>
            <person name="Xie Q."/>
            <person name="Liu G."/>
        </authorList>
    </citation>
    <scope>NUCLEOTIDE SEQUENCE [LARGE SCALE GENOMIC DNA]</scope>
    <source>
        <strain evidence="6 7">NRRL B-59395</strain>
    </source>
</reference>
<comment type="cofactor">
    <cofactor evidence="1">
        <name>Zn(2+)</name>
        <dbReference type="ChEBI" id="CHEBI:29105"/>
    </cofactor>
</comment>
<dbReference type="eggNOG" id="COG1402">
    <property type="taxonomic scope" value="Bacteria"/>
</dbReference>
<dbReference type="STRING" id="644548.SCNU_17962"/>
<dbReference type="GO" id="GO:0046872">
    <property type="term" value="F:metal ion binding"/>
    <property type="evidence" value="ECO:0007669"/>
    <property type="project" value="UniProtKB-KW"/>
</dbReference>
<dbReference type="Pfam" id="PF02633">
    <property type="entry name" value="Creatininase"/>
    <property type="match status" value="1"/>
</dbReference>
<evidence type="ECO:0000256" key="4">
    <source>
        <dbReference type="ARBA" id="ARBA00022833"/>
    </source>
</evidence>
<comment type="caution">
    <text evidence="6">The sequence shown here is derived from an EMBL/GenBank/DDBJ whole genome shotgun (WGS) entry which is preliminary data.</text>
</comment>
<evidence type="ECO:0000256" key="2">
    <source>
        <dbReference type="ARBA" id="ARBA00022723"/>
    </source>
</evidence>
<dbReference type="PANTHER" id="PTHR35005:SF1">
    <property type="entry name" value="2-AMINO-5-FORMYLAMINO-6-RIBOSYLAMINOPYRIMIDIN-4(3H)-ONE 5'-MONOPHOSPHATE DEFORMYLASE"/>
    <property type="match status" value="1"/>
</dbReference>
<dbReference type="SUPFAM" id="SSF102215">
    <property type="entry name" value="Creatininase"/>
    <property type="match status" value="1"/>
</dbReference>
<gene>
    <name evidence="6" type="ORF">SCNU_17962</name>
</gene>
<sequence>MTPATELASRTWHELVGTEPTIVVPIGAVEQHGPHLPLDTDHRIAVAVAREAVAALGDSSNVLLAPAIPYGASGEHEGFPGTVSIGREALELVVLEYGRSAMRWAGRLLFVNAHGGNGQALATAVARLRYEGRDAAFFPCAFPGADAHAGHTETSVMLSLAPDDVRRSLAAAGNTSPIAALLGPLREGGVAAVSPNGVLGDATAADPDHGTELLAGLADRLAVGLRDWNVDEAGRLR</sequence>
<accession>F1YNU3</accession>
<evidence type="ECO:0000256" key="5">
    <source>
        <dbReference type="ARBA" id="ARBA00024029"/>
    </source>
</evidence>
<dbReference type="GO" id="GO:0016811">
    <property type="term" value="F:hydrolase activity, acting on carbon-nitrogen (but not peptide) bonds, in linear amides"/>
    <property type="evidence" value="ECO:0007669"/>
    <property type="project" value="TreeGrafter"/>
</dbReference>
<evidence type="ECO:0000256" key="1">
    <source>
        <dbReference type="ARBA" id="ARBA00001947"/>
    </source>
</evidence>
<dbReference type="OrthoDB" id="9801445at2"/>
<name>F1YNU3_9ACTN</name>
<dbReference type="InterPro" id="IPR003785">
    <property type="entry name" value="Creatininase/forma_Hydrolase"/>
</dbReference>
<dbReference type="NCBIfam" id="TIGR03964">
    <property type="entry name" value="mycofact_creat"/>
    <property type="match status" value="1"/>
</dbReference>
<keyword evidence="7" id="KW-1185">Reference proteome</keyword>
<organism evidence="6 7">
    <name type="scientific">Gordonia neofelifaecis NRRL B-59395</name>
    <dbReference type="NCBI Taxonomy" id="644548"/>
    <lineage>
        <taxon>Bacteria</taxon>
        <taxon>Bacillati</taxon>
        <taxon>Actinomycetota</taxon>
        <taxon>Actinomycetes</taxon>
        <taxon>Mycobacteriales</taxon>
        <taxon>Gordoniaceae</taxon>
        <taxon>Gordonia</taxon>
    </lineage>
</organism>
<dbReference type="InterPro" id="IPR024087">
    <property type="entry name" value="Creatininase-like_sf"/>
</dbReference>
<dbReference type="Gene3D" id="3.40.50.10310">
    <property type="entry name" value="Creatininase"/>
    <property type="match status" value="1"/>
</dbReference>
<keyword evidence="2" id="KW-0479">Metal-binding</keyword>
<dbReference type="EMBL" id="AEUD01000020">
    <property type="protein sequence ID" value="EGD53562.1"/>
    <property type="molecule type" value="Genomic_DNA"/>
</dbReference>
<comment type="similarity">
    <text evidence="5">Belongs to the creatininase superfamily.</text>
</comment>
<evidence type="ECO:0000256" key="3">
    <source>
        <dbReference type="ARBA" id="ARBA00022801"/>
    </source>
</evidence>
<dbReference type="Proteomes" id="UP000035065">
    <property type="component" value="Unassembled WGS sequence"/>
</dbReference>
<protein>
    <submittedName>
        <fullName evidence="6">Creatininase</fullName>
    </submittedName>
</protein>
<evidence type="ECO:0000313" key="6">
    <source>
        <dbReference type="EMBL" id="EGD53562.1"/>
    </source>
</evidence>
<keyword evidence="4" id="KW-0862">Zinc</keyword>
<dbReference type="PANTHER" id="PTHR35005">
    <property type="entry name" value="3-DEHYDRO-SCYLLO-INOSOSE HYDROLASE"/>
    <property type="match status" value="1"/>
</dbReference>